<gene>
    <name evidence="2" type="ORF">AGR2A_pa60143</name>
</gene>
<sequence length="69" mass="7308">MSGTGRDHCEGKAEAAVAWLTDPVSGFIDGDPGPDQEAIHQERDWDASMDLPPTNGDRADADLVVALDT</sequence>
<feature type="compositionally biased region" description="Basic and acidic residues" evidence="1">
    <location>
        <begin position="37"/>
        <end position="46"/>
    </location>
</feature>
<proteinExistence type="predicted"/>
<dbReference type="AlphaFoldDB" id="A0A9W5B737"/>
<accession>A0A9W5B737</accession>
<evidence type="ECO:0000313" key="3">
    <source>
        <dbReference type="Proteomes" id="UP000191933"/>
    </source>
</evidence>
<keyword evidence="3" id="KW-1185">Reference proteome</keyword>
<protein>
    <submittedName>
        <fullName evidence="2">Uncharacterized protein</fullName>
    </submittedName>
</protein>
<dbReference type="EMBL" id="FBVY01000044">
    <property type="protein sequence ID" value="CUX02825.1"/>
    <property type="molecule type" value="Genomic_DNA"/>
</dbReference>
<name>A0A9W5B737_9HYPH</name>
<organism evidence="2 3">
    <name type="scientific">Agrobacterium genomosp. 2 str. CFBP 5494</name>
    <dbReference type="NCBI Taxonomy" id="1183436"/>
    <lineage>
        <taxon>Bacteria</taxon>
        <taxon>Pseudomonadati</taxon>
        <taxon>Pseudomonadota</taxon>
        <taxon>Alphaproteobacteria</taxon>
        <taxon>Hyphomicrobiales</taxon>
        <taxon>Rhizobiaceae</taxon>
        <taxon>Rhizobium/Agrobacterium group</taxon>
        <taxon>Agrobacterium</taxon>
        <taxon>Agrobacterium tumefaciens complex</taxon>
    </lineage>
</organism>
<reference evidence="2 3" key="1">
    <citation type="submission" date="2016-01" db="EMBL/GenBank/DDBJ databases">
        <authorList>
            <person name="Regsiter A."/>
            <person name="william w."/>
        </authorList>
    </citation>
    <scope>NUCLEOTIDE SEQUENCE [LARGE SCALE GENOMIC DNA]</scope>
    <source>
        <strain evidence="2 3">CFBP 5494</strain>
    </source>
</reference>
<evidence type="ECO:0000256" key="1">
    <source>
        <dbReference type="SAM" id="MobiDB-lite"/>
    </source>
</evidence>
<comment type="caution">
    <text evidence="2">The sequence shown here is derived from an EMBL/GenBank/DDBJ whole genome shotgun (WGS) entry which is preliminary data.</text>
</comment>
<evidence type="ECO:0000313" key="2">
    <source>
        <dbReference type="EMBL" id="CUX02825.1"/>
    </source>
</evidence>
<feature type="region of interest" description="Disordered" evidence="1">
    <location>
        <begin position="24"/>
        <end position="58"/>
    </location>
</feature>
<dbReference type="Proteomes" id="UP000191933">
    <property type="component" value="Unassembled WGS sequence"/>
</dbReference>